<keyword evidence="1" id="KW-0732">Signal</keyword>
<organism evidence="2">
    <name type="scientific">marine metagenome</name>
    <dbReference type="NCBI Taxonomy" id="408172"/>
    <lineage>
        <taxon>unclassified sequences</taxon>
        <taxon>metagenomes</taxon>
        <taxon>ecological metagenomes</taxon>
    </lineage>
</organism>
<name>A0A382IUD9_9ZZZZ</name>
<protein>
    <recommendedName>
        <fullName evidence="3">ABC transporter substrate-binding protein</fullName>
    </recommendedName>
</protein>
<dbReference type="GO" id="GO:0055085">
    <property type="term" value="P:transmembrane transport"/>
    <property type="evidence" value="ECO:0007669"/>
    <property type="project" value="InterPro"/>
</dbReference>
<dbReference type="PANTHER" id="PTHR33376">
    <property type="match status" value="1"/>
</dbReference>
<evidence type="ECO:0000313" key="2">
    <source>
        <dbReference type="EMBL" id="SVC03434.1"/>
    </source>
</evidence>
<dbReference type="PANTHER" id="PTHR33376:SF5">
    <property type="entry name" value="EXTRACYTOPLASMIC SOLUTE RECEPTOR PROTEIN"/>
    <property type="match status" value="1"/>
</dbReference>
<accession>A0A382IUD9</accession>
<dbReference type="EMBL" id="UINC01069787">
    <property type="protein sequence ID" value="SVC03434.1"/>
    <property type="molecule type" value="Genomic_DNA"/>
</dbReference>
<dbReference type="Gene3D" id="3.40.190.10">
    <property type="entry name" value="Periplasmic binding protein-like II"/>
    <property type="match status" value="1"/>
</dbReference>
<dbReference type="Pfam" id="PF03480">
    <property type="entry name" value="DctP"/>
    <property type="match status" value="1"/>
</dbReference>
<feature type="non-terminal residue" evidence="2">
    <location>
        <position position="1"/>
    </location>
</feature>
<reference evidence="2" key="1">
    <citation type="submission" date="2018-05" db="EMBL/GenBank/DDBJ databases">
        <authorList>
            <person name="Lanie J.A."/>
            <person name="Ng W.-L."/>
            <person name="Kazmierczak K.M."/>
            <person name="Andrzejewski T.M."/>
            <person name="Davidsen T.M."/>
            <person name="Wayne K.J."/>
            <person name="Tettelin H."/>
            <person name="Glass J.I."/>
            <person name="Rusch D."/>
            <person name="Podicherti R."/>
            <person name="Tsui H.-C.T."/>
            <person name="Winkler M.E."/>
        </authorList>
    </citation>
    <scope>NUCLEOTIDE SEQUENCE</scope>
</reference>
<evidence type="ECO:0008006" key="3">
    <source>
        <dbReference type="Google" id="ProtNLM"/>
    </source>
</evidence>
<dbReference type="AlphaFoldDB" id="A0A382IUD9"/>
<proteinExistence type="predicted"/>
<sequence>PYNDYFMKFYEAAKYYYYPGWHEPGGGIELCMNSSWWGSLSDWERAVITACCMEEHAAQYEEAQANNGAYLAKLVDEQGVELRQFGEDIYEGVAGAVAEVYEGVRDHSPLGKKINDHFQATLREVGAWQAKAEVGYSALRNQVLGIG</sequence>
<dbReference type="InterPro" id="IPR018389">
    <property type="entry name" value="DctP_fam"/>
</dbReference>
<dbReference type="InterPro" id="IPR038404">
    <property type="entry name" value="TRAP_DctP_sf"/>
</dbReference>
<dbReference type="Gene3D" id="3.40.190.170">
    <property type="entry name" value="Bacterial extracellular solute-binding protein, family 7"/>
    <property type="match status" value="1"/>
</dbReference>
<gene>
    <name evidence="2" type="ORF">METZ01_LOCUS256288</name>
</gene>
<evidence type="ECO:0000256" key="1">
    <source>
        <dbReference type="ARBA" id="ARBA00022729"/>
    </source>
</evidence>